<evidence type="ECO:0000313" key="3">
    <source>
        <dbReference type="Proteomes" id="UP001497623"/>
    </source>
</evidence>
<reference evidence="2 3" key="1">
    <citation type="submission" date="2024-05" db="EMBL/GenBank/DDBJ databases">
        <authorList>
            <person name="Wallberg A."/>
        </authorList>
    </citation>
    <scope>NUCLEOTIDE SEQUENCE [LARGE SCALE GENOMIC DNA]</scope>
</reference>
<dbReference type="AlphaFoldDB" id="A0AAV2SNL0"/>
<dbReference type="EMBL" id="CAXKWB010088709">
    <property type="protein sequence ID" value="CAL4213308.1"/>
    <property type="molecule type" value="Genomic_DNA"/>
</dbReference>
<organism evidence="2 3">
    <name type="scientific">Meganyctiphanes norvegica</name>
    <name type="common">Northern krill</name>
    <name type="synonym">Thysanopoda norvegica</name>
    <dbReference type="NCBI Taxonomy" id="48144"/>
    <lineage>
        <taxon>Eukaryota</taxon>
        <taxon>Metazoa</taxon>
        <taxon>Ecdysozoa</taxon>
        <taxon>Arthropoda</taxon>
        <taxon>Crustacea</taxon>
        <taxon>Multicrustacea</taxon>
        <taxon>Malacostraca</taxon>
        <taxon>Eumalacostraca</taxon>
        <taxon>Eucarida</taxon>
        <taxon>Euphausiacea</taxon>
        <taxon>Euphausiidae</taxon>
        <taxon>Meganyctiphanes</taxon>
    </lineage>
</organism>
<keyword evidence="3" id="KW-1185">Reference proteome</keyword>
<comment type="caution">
    <text evidence="2">The sequence shown here is derived from an EMBL/GenBank/DDBJ whole genome shotgun (WGS) entry which is preliminary data.</text>
</comment>
<feature type="compositionally biased region" description="Basic residues" evidence="1">
    <location>
        <begin position="79"/>
        <end position="88"/>
    </location>
</feature>
<evidence type="ECO:0000313" key="2">
    <source>
        <dbReference type="EMBL" id="CAL4213308.1"/>
    </source>
</evidence>
<feature type="region of interest" description="Disordered" evidence="1">
    <location>
        <begin position="64"/>
        <end position="103"/>
    </location>
</feature>
<evidence type="ECO:0000256" key="1">
    <source>
        <dbReference type="SAM" id="MobiDB-lite"/>
    </source>
</evidence>
<proteinExistence type="predicted"/>
<sequence length="103" mass="12177">MWDRTIQLIVSRKAYHPKSIYYGVRGLMVPPRPNHPRDTQYMEGGIMVPHRHHNPSSMATEVVRHHSATQASPSWMHTNWRRRHHSAHIARPTPPPRRHTSWK</sequence>
<protein>
    <submittedName>
        <fullName evidence="2">Uncharacterized protein</fullName>
    </submittedName>
</protein>
<name>A0AAV2SNL0_MEGNR</name>
<feature type="compositionally biased region" description="Polar residues" evidence="1">
    <location>
        <begin position="68"/>
        <end position="77"/>
    </location>
</feature>
<accession>A0AAV2SNL0</accession>
<gene>
    <name evidence="2" type="ORF">MNOR_LOCUS38518</name>
</gene>
<dbReference type="Proteomes" id="UP001497623">
    <property type="component" value="Unassembled WGS sequence"/>
</dbReference>